<evidence type="ECO:0000313" key="4">
    <source>
        <dbReference type="EMBL" id="GAA2985144.1"/>
    </source>
</evidence>
<evidence type="ECO:0000256" key="3">
    <source>
        <dbReference type="SAM" id="MobiDB-lite"/>
    </source>
</evidence>
<gene>
    <name evidence="4" type="ORF">GCM10017559_00880</name>
</gene>
<feature type="region of interest" description="Disordered" evidence="3">
    <location>
        <begin position="228"/>
        <end position="281"/>
    </location>
</feature>
<dbReference type="Proteomes" id="UP001499930">
    <property type="component" value="Unassembled WGS sequence"/>
</dbReference>
<dbReference type="PANTHER" id="PTHR31088">
    <property type="entry name" value="MEMBRANE-ASSOCIATED PROTEIN VIPP1, CHLOROPLASTIC"/>
    <property type="match status" value="1"/>
</dbReference>
<dbReference type="InterPro" id="IPR007157">
    <property type="entry name" value="PspA_VIPP1"/>
</dbReference>
<dbReference type="PANTHER" id="PTHR31088:SF6">
    <property type="entry name" value="PHAGE SHOCK PROTEIN A"/>
    <property type="match status" value="1"/>
</dbReference>
<keyword evidence="5" id="KW-1185">Reference proteome</keyword>
<evidence type="ECO:0000256" key="2">
    <source>
        <dbReference type="SAM" id="Coils"/>
    </source>
</evidence>
<name>A0ABN3XPE4_9ACTN</name>
<sequence>MSVMKRLSLIFRSKANNALDKMEDPRETLDYSYQRQLELLQKVRRGVADVATSRKRVELQINQIEAQSRKLEEQGRKALGVGREDLAREALTRRGGLQTQIADLRVQHDNLQAEEEKLTTASHRLQAKVDSFRTRKETIKATYTAAEAQTRINEAFSGISEEMGDVGLAIQRAEDKTASMQARAGAIDELLASGALDDFSGQRGDDIQAELDRMGGGHDVELEIARMKAELGQGTGPQGAITSGPGQQQPQQQPQQPPQSQQYPQQQDNQTQQLRQPGEGQ</sequence>
<evidence type="ECO:0000313" key="5">
    <source>
        <dbReference type="Proteomes" id="UP001499930"/>
    </source>
</evidence>
<keyword evidence="2" id="KW-0175">Coiled coil</keyword>
<organism evidence="4 5">
    <name type="scientific">Streptosporangium longisporum</name>
    <dbReference type="NCBI Taxonomy" id="46187"/>
    <lineage>
        <taxon>Bacteria</taxon>
        <taxon>Bacillati</taxon>
        <taxon>Actinomycetota</taxon>
        <taxon>Actinomycetes</taxon>
        <taxon>Streptosporangiales</taxon>
        <taxon>Streptosporangiaceae</taxon>
        <taxon>Streptosporangium</taxon>
    </lineage>
</organism>
<dbReference type="Pfam" id="PF04012">
    <property type="entry name" value="PspA_IM30"/>
    <property type="match status" value="1"/>
</dbReference>
<protein>
    <submittedName>
        <fullName evidence="4">PspA/IM30 family protein</fullName>
    </submittedName>
</protein>
<feature type="coiled-coil region" evidence="2">
    <location>
        <begin position="54"/>
        <end position="128"/>
    </location>
</feature>
<comment type="similarity">
    <text evidence="1">Belongs to the PspA/Vipp/IM30 family.</text>
</comment>
<proteinExistence type="inferred from homology"/>
<evidence type="ECO:0000256" key="1">
    <source>
        <dbReference type="ARBA" id="ARBA00043985"/>
    </source>
</evidence>
<feature type="compositionally biased region" description="Low complexity" evidence="3">
    <location>
        <begin position="245"/>
        <end position="281"/>
    </location>
</feature>
<accession>A0ABN3XPE4</accession>
<dbReference type="EMBL" id="BAAAWD010000001">
    <property type="protein sequence ID" value="GAA2985144.1"/>
    <property type="molecule type" value="Genomic_DNA"/>
</dbReference>
<comment type="caution">
    <text evidence="4">The sequence shown here is derived from an EMBL/GenBank/DDBJ whole genome shotgun (WGS) entry which is preliminary data.</text>
</comment>
<reference evidence="4 5" key="1">
    <citation type="journal article" date="2019" name="Int. J. Syst. Evol. Microbiol.">
        <title>The Global Catalogue of Microorganisms (GCM) 10K type strain sequencing project: providing services to taxonomists for standard genome sequencing and annotation.</title>
        <authorList>
            <consortium name="The Broad Institute Genomics Platform"/>
            <consortium name="The Broad Institute Genome Sequencing Center for Infectious Disease"/>
            <person name="Wu L."/>
            <person name="Ma J."/>
        </authorList>
    </citation>
    <scope>NUCLEOTIDE SEQUENCE [LARGE SCALE GENOMIC DNA]</scope>
    <source>
        <strain evidence="4 5">JCM 3106</strain>
    </source>
</reference>
<dbReference type="RefSeq" id="WP_344886737.1">
    <property type="nucleotide sequence ID" value="NZ_BAAAWD010000001.1"/>
</dbReference>